<evidence type="ECO:0000259" key="6">
    <source>
        <dbReference type="Pfam" id="PF00753"/>
    </source>
</evidence>
<keyword evidence="3" id="KW-0479">Metal-binding</keyword>
<keyword evidence="4" id="KW-0378">Hydrolase</keyword>
<dbReference type="PANTHER" id="PTHR42978">
    <property type="entry name" value="QUORUM-QUENCHING LACTONASE YTNP-RELATED-RELATED"/>
    <property type="match status" value="1"/>
</dbReference>
<organism evidence="7">
    <name type="scientific">freshwater metagenome</name>
    <dbReference type="NCBI Taxonomy" id="449393"/>
    <lineage>
        <taxon>unclassified sequences</taxon>
        <taxon>metagenomes</taxon>
        <taxon>ecological metagenomes</taxon>
    </lineage>
</organism>
<dbReference type="InterPro" id="IPR051013">
    <property type="entry name" value="MBL_superfamily_lactonases"/>
</dbReference>
<comment type="similarity">
    <text evidence="2">Belongs to the metallo-beta-lactamase superfamily.</text>
</comment>
<dbReference type="EMBL" id="CAFBMR010000127">
    <property type="protein sequence ID" value="CAB4929774.1"/>
    <property type="molecule type" value="Genomic_DNA"/>
</dbReference>
<protein>
    <submittedName>
        <fullName evidence="7">Unannotated protein</fullName>
    </submittedName>
</protein>
<dbReference type="InterPro" id="IPR036866">
    <property type="entry name" value="RibonucZ/Hydroxyglut_hydro"/>
</dbReference>
<dbReference type="SUPFAM" id="SSF56281">
    <property type="entry name" value="Metallo-hydrolase/oxidoreductase"/>
    <property type="match status" value="1"/>
</dbReference>
<name>A0A6J7IHG1_9ZZZZ</name>
<sequence>MPRGTDLDVFGDGSLIILSTPGHTPGEVSLKVRLASRTFLLTGDAVHLRAALENEWPFPLDVDTLSAVHSLLRIKRMAEAEDLSVWINHDPDDWAQYQHAPYCYE</sequence>
<gene>
    <name evidence="7" type="ORF">UFOPK3610_01877</name>
</gene>
<dbReference type="InterPro" id="IPR001279">
    <property type="entry name" value="Metallo-B-lactamas"/>
</dbReference>
<dbReference type="AlphaFoldDB" id="A0A6J7IHG1"/>
<reference evidence="7" key="1">
    <citation type="submission" date="2020-05" db="EMBL/GenBank/DDBJ databases">
        <authorList>
            <person name="Chiriac C."/>
            <person name="Salcher M."/>
            <person name="Ghai R."/>
            <person name="Kavagutti S V."/>
        </authorList>
    </citation>
    <scope>NUCLEOTIDE SEQUENCE</scope>
</reference>
<feature type="domain" description="Metallo-beta-lactamase" evidence="6">
    <location>
        <begin position="6"/>
        <end position="76"/>
    </location>
</feature>
<dbReference type="Pfam" id="PF00753">
    <property type="entry name" value="Lactamase_B"/>
    <property type="match status" value="1"/>
</dbReference>
<accession>A0A6J7IHG1</accession>
<evidence type="ECO:0000256" key="3">
    <source>
        <dbReference type="ARBA" id="ARBA00022723"/>
    </source>
</evidence>
<evidence type="ECO:0000256" key="5">
    <source>
        <dbReference type="ARBA" id="ARBA00022833"/>
    </source>
</evidence>
<proteinExistence type="inferred from homology"/>
<evidence type="ECO:0000256" key="4">
    <source>
        <dbReference type="ARBA" id="ARBA00022801"/>
    </source>
</evidence>
<keyword evidence="5" id="KW-0862">Zinc</keyword>
<comment type="cofactor">
    <cofactor evidence="1">
        <name>Zn(2+)</name>
        <dbReference type="ChEBI" id="CHEBI:29105"/>
    </cofactor>
</comment>
<evidence type="ECO:0000256" key="2">
    <source>
        <dbReference type="ARBA" id="ARBA00007749"/>
    </source>
</evidence>
<dbReference type="GO" id="GO:0016787">
    <property type="term" value="F:hydrolase activity"/>
    <property type="evidence" value="ECO:0007669"/>
    <property type="project" value="UniProtKB-KW"/>
</dbReference>
<evidence type="ECO:0000313" key="7">
    <source>
        <dbReference type="EMBL" id="CAB4929774.1"/>
    </source>
</evidence>
<dbReference type="GO" id="GO:0046872">
    <property type="term" value="F:metal ion binding"/>
    <property type="evidence" value="ECO:0007669"/>
    <property type="project" value="UniProtKB-KW"/>
</dbReference>
<dbReference type="PANTHER" id="PTHR42978:SF2">
    <property type="entry name" value="102 KBASES UNSTABLE REGION: FROM 1 TO 119443"/>
    <property type="match status" value="1"/>
</dbReference>
<evidence type="ECO:0000256" key="1">
    <source>
        <dbReference type="ARBA" id="ARBA00001947"/>
    </source>
</evidence>
<dbReference type="Gene3D" id="3.60.15.10">
    <property type="entry name" value="Ribonuclease Z/Hydroxyacylglutathione hydrolase-like"/>
    <property type="match status" value="1"/>
</dbReference>